<reference evidence="1 2" key="1">
    <citation type="journal article" date="2005" name="J. Virol.">
        <title>Constituents of SH1, a novel lipid-containing virus infecting the halophilic euryarchaeon Haloarcula hispanica.</title>
        <authorList>
            <person name="Bamford D.H."/>
            <person name="Ravantti J.J."/>
            <person name="Ronnholm G."/>
            <person name="Laurinavicius S."/>
            <person name="Kukkaro P."/>
            <person name="Dyall-Smith M."/>
            <person name="Somerharju P."/>
            <person name="Kalkkinen N."/>
            <person name="Bamford J.K."/>
        </authorList>
    </citation>
    <scope>NUCLEOTIDE SEQUENCE</scope>
</reference>
<dbReference type="EMBL" id="AY950802">
    <property type="protein sequence ID" value="AAY24975.1"/>
    <property type="molecule type" value="Genomic_DNA"/>
</dbReference>
<proteinExistence type="predicted"/>
<dbReference type="OrthoDB" id="32103at10239"/>
<dbReference type="GeneID" id="5176975"/>
<dbReference type="RefSeq" id="YP_271906.1">
    <property type="nucleotide sequence ID" value="NC_007217.1"/>
</dbReference>
<protein>
    <submittedName>
        <fullName evidence="1">ORF 49</fullName>
    </submittedName>
</protein>
<keyword evidence="2" id="KW-1185">Reference proteome</keyword>
<evidence type="ECO:0000313" key="2">
    <source>
        <dbReference type="Proteomes" id="UP000001469"/>
    </source>
</evidence>
<name>Q4KPD8_9VIRU</name>
<dbReference type="KEGG" id="vg:5176975"/>
<sequence length="178" mass="19795">MTYRSESDPVPLLGVEEVERDTQGKKVVDAWLVLEGRHGPTPARRVVSIETRDGAVYRFQRYGRDEYLAFYNRENPDGSRFQRAASLPEHVEAVRTAIMNREVLPDFEKALEAEVQVGERTADDVDEATDQEVREAVENAEAALVADGGAVGRGERLRERVASLRSGYAPSFLGGDSQ</sequence>
<accession>Q4KPD8</accession>
<organism evidence="1 2">
    <name type="scientific">Haloarcula hispanica SH1 virus</name>
    <dbReference type="NCBI Taxonomy" id="326574"/>
    <lineage>
        <taxon>Viruses</taxon>
        <taxon>Singelaviria</taxon>
        <taxon>Helvetiavirae</taxon>
        <taxon>Dividoviricota</taxon>
        <taxon>Laserviricetes</taxon>
        <taxon>Halopanivirales</taxon>
        <taxon>Sphaerolipoviridae</taxon>
        <taxon>Alphasphaerolipovirus</taxon>
        <taxon>Alphasphaerolipovirus serpentinense</taxon>
    </lineage>
</organism>
<evidence type="ECO:0000313" key="1">
    <source>
        <dbReference type="EMBL" id="AAY24975.1"/>
    </source>
</evidence>
<dbReference type="Proteomes" id="UP000001469">
    <property type="component" value="Segment"/>
</dbReference>